<proteinExistence type="inferred from homology"/>
<keyword evidence="6" id="KW-0547">Nucleotide-binding</keyword>
<dbReference type="InterPro" id="IPR043519">
    <property type="entry name" value="NT_sf"/>
</dbReference>
<dbReference type="GO" id="GO:0046872">
    <property type="term" value="F:metal ion binding"/>
    <property type="evidence" value="ECO:0007669"/>
    <property type="project" value="UniProtKB-KW"/>
</dbReference>
<dbReference type="AlphaFoldDB" id="A0A9D0YSN0"/>
<evidence type="ECO:0000256" key="2">
    <source>
        <dbReference type="ARBA" id="ARBA00022679"/>
    </source>
</evidence>
<evidence type="ECO:0000313" key="12">
    <source>
        <dbReference type="Proteomes" id="UP000886879"/>
    </source>
</evidence>
<dbReference type="GO" id="GO:0000049">
    <property type="term" value="F:tRNA binding"/>
    <property type="evidence" value="ECO:0007669"/>
    <property type="project" value="TreeGrafter"/>
</dbReference>
<keyword evidence="8" id="KW-0694">RNA-binding</keyword>
<dbReference type="Gene3D" id="1.10.3090.10">
    <property type="entry name" value="cca-adding enzyme, domain 2"/>
    <property type="match status" value="1"/>
</dbReference>
<evidence type="ECO:0000256" key="4">
    <source>
        <dbReference type="ARBA" id="ARBA00022695"/>
    </source>
</evidence>
<feature type="domain" description="tRNA nucleotidyltransferase/poly(A) polymerase RNA and SrmB- binding" evidence="10">
    <location>
        <begin position="172"/>
        <end position="228"/>
    </location>
</feature>
<dbReference type="PANTHER" id="PTHR46173:SF1">
    <property type="entry name" value="CCA TRNA NUCLEOTIDYLTRANSFERASE 1, MITOCHONDRIAL"/>
    <property type="match status" value="1"/>
</dbReference>
<evidence type="ECO:0000256" key="1">
    <source>
        <dbReference type="ARBA" id="ARBA00001946"/>
    </source>
</evidence>
<keyword evidence="4" id="KW-0548">Nucleotidyltransferase</keyword>
<dbReference type="GO" id="GO:0016779">
    <property type="term" value="F:nucleotidyltransferase activity"/>
    <property type="evidence" value="ECO:0007669"/>
    <property type="project" value="UniProtKB-KW"/>
</dbReference>
<dbReference type="CDD" id="cd05398">
    <property type="entry name" value="NT_ClassII-CCAase"/>
    <property type="match status" value="1"/>
</dbReference>
<keyword evidence="5" id="KW-0479">Metal-binding</keyword>
<keyword evidence="7" id="KW-0460">Magnesium</keyword>
<dbReference type="SUPFAM" id="SSF81301">
    <property type="entry name" value="Nucleotidyltransferase"/>
    <property type="match status" value="1"/>
</dbReference>
<evidence type="ECO:0000259" key="10">
    <source>
        <dbReference type="Pfam" id="PF12627"/>
    </source>
</evidence>
<dbReference type="InterPro" id="IPR002646">
    <property type="entry name" value="PolA_pol_head_dom"/>
</dbReference>
<keyword evidence="3" id="KW-0819">tRNA processing</keyword>
<dbReference type="InterPro" id="IPR032828">
    <property type="entry name" value="PolyA_RNA-bd"/>
</dbReference>
<evidence type="ECO:0000256" key="8">
    <source>
        <dbReference type="RuleBase" id="RU003953"/>
    </source>
</evidence>
<sequence>MDYPNTLPPAVAHCCRTLWQAGFEAYPVGGCVRDLLLARTPQDWDICTSALPPQVQSLFPHTVPTGIDYGTVTVVLDGHGFEVTTFRCEGGYRDGRRPDAVSFVSSLTDDLSRRDFTVNAMALAPDGTVIDPFGGQADLEGRVIRCVGNPMQRFQEDRLRMFRAIRFAAQLDFTLDPELVHALKELGPQPHHLPAERICPEVEKTLCAPAPHWAKLFFSSGLLHGPEIDTSPLTRLPNKPLPRWAGLASLMAESGYDPLPLLQTLIRDKKLIVPLSRALVLFREGLPQDASGWRHALAGYGLPACKAGAAMAQVQGKKAPSEMLDQVLAQSPCLSAKELALSGRELASMGLAGPDIGRVQGILLNHVLDHPEDNTPDKLRLLATQHIK</sequence>
<dbReference type="PANTHER" id="PTHR46173">
    <property type="entry name" value="CCA TRNA NUCLEOTIDYLTRANSFERASE 1, MITOCHONDRIAL"/>
    <property type="match status" value="1"/>
</dbReference>
<feature type="domain" description="Poly A polymerase head" evidence="9">
    <location>
        <begin position="25"/>
        <end position="145"/>
    </location>
</feature>
<dbReference type="EMBL" id="DVFO01000017">
    <property type="protein sequence ID" value="HIQ60330.1"/>
    <property type="molecule type" value="Genomic_DNA"/>
</dbReference>
<evidence type="ECO:0000256" key="3">
    <source>
        <dbReference type="ARBA" id="ARBA00022694"/>
    </source>
</evidence>
<evidence type="ECO:0000259" key="9">
    <source>
        <dbReference type="Pfam" id="PF01743"/>
    </source>
</evidence>
<dbReference type="GO" id="GO:0000166">
    <property type="term" value="F:nucleotide binding"/>
    <property type="evidence" value="ECO:0007669"/>
    <property type="project" value="UniProtKB-KW"/>
</dbReference>
<keyword evidence="2 8" id="KW-0808">Transferase</keyword>
<comment type="similarity">
    <text evidence="8">Belongs to the tRNA nucleotidyltransferase/poly(A) polymerase family.</text>
</comment>
<accession>A0A9D0YSN0</accession>
<dbReference type="SUPFAM" id="SSF81891">
    <property type="entry name" value="Poly A polymerase C-terminal region-like"/>
    <property type="match status" value="1"/>
</dbReference>
<comment type="caution">
    <text evidence="11">The sequence shown here is derived from an EMBL/GenBank/DDBJ whole genome shotgun (WGS) entry which is preliminary data.</text>
</comment>
<dbReference type="Proteomes" id="UP000886879">
    <property type="component" value="Unassembled WGS sequence"/>
</dbReference>
<dbReference type="Pfam" id="PF01743">
    <property type="entry name" value="PolyA_pol"/>
    <property type="match status" value="1"/>
</dbReference>
<reference evidence="11" key="2">
    <citation type="journal article" date="2021" name="PeerJ">
        <title>Extensive microbial diversity within the chicken gut microbiome revealed by metagenomics and culture.</title>
        <authorList>
            <person name="Gilroy R."/>
            <person name="Ravi A."/>
            <person name="Getino M."/>
            <person name="Pursley I."/>
            <person name="Horton D.L."/>
            <person name="Alikhan N.F."/>
            <person name="Baker D."/>
            <person name="Gharbi K."/>
            <person name="Hall N."/>
            <person name="Watson M."/>
            <person name="Adriaenssens E.M."/>
            <person name="Foster-Nyarko E."/>
            <person name="Jarju S."/>
            <person name="Secka A."/>
            <person name="Antonio M."/>
            <person name="Oren A."/>
            <person name="Chaudhuri R.R."/>
            <person name="La Ragione R."/>
            <person name="Hildebrand F."/>
            <person name="Pallen M.J."/>
        </authorList>
    </citation>
    <scope>NUCLEOTIDE SEQUENCE</scope>
    <source>
        <strain evidence="11">ChiGjej2B2-12916</strain>
    </source>
</reference>
<protein>
    <submittedName>
        <fullName evidence="11">tRNA nucleotidyltransferase</fullName>
    </submittedName>
</protein>
<dbReference type="InterPro" id="IPR050264">
    <property type="entry name" value="Bact_CCA-adding_enz_type3_sf"/>
</dbReference>
<evidence type="ECO:0000256" key="7">
    <source>
        <dbReference type="ARBA" id="ARBA00022842"/>
    </source>
</evidence>
<evidence type="ECO:0000256" key="5">
    <source>
        <dbReference type="ARBA" id="ARBA00022723"/>
    </source>
</evidence>
<dbReference type="GO" id="GO:0008033">
    <property type="term" value="P:tRNA processing"/>
    <property type="evidence" value="ECO:0007669"/>
    <property type="project" value="UniProtKB-KW"/>
</dbReference>
<gene>
    <name evidence="11" type="ORF">IAD31_01835</name>
</gene>
<dbReference type="Pfam" id="PF12627">
    <property type="entry name" value="PolyA_pol_RNAbd"/>
    <property type="match status" value="1"/>
</dbReference>
<dbReference type="Gene3D" id="3.30.460.10">
    <property type="entry name" value="Beta Polymerase, domain 2"/>
    <property type="match status" value="1"/>
</dbReference>
<name>A0A9D0YSN0_9FIRM</name>
<evidence type="ECO:0000256" key="6">
    <source>
        <dbReference type="ARBA" id="ARBA00022741"/>
    </source>
</evidence>
<organism evidence="11 12">
    <name type="scientific">Candidatus Enterenecus faecium</name>
    <dbReference type="NCBI Taxonomy" id="2840780"/>
    <lineage>
        <taxon>Bacteria</taxon>
        <taxon>Bacillati</taxon>
        <taxon>Bacillota</taxon>
        <taxon>Clostridia</taxon>
        <taxon>Eubacteriales</taxon>
        <taxon>Candidatus Enterenecus</taxon>
    </lineage>
</organism>
<reference evidence="11" key="1">
    <citation type="submission" date="2020-10" db="EMBL/GenBank/DDBJ databases">
        <authorList>
            <person name="Gilroy R."/>
        </authorList>
    </citation>
    <scope>NUCLEOTIDE SEQUENCE</scope>
    <source>
        <strain evidence="11">ChiGjej2B2-12916</strain>
    </source>
</reference>
<evidence type="ECO:0000313" key="11">
    <source>
        <dbReference type="EMBL" id="HIQ60330.1"/>
    </source>
</evidence>
<comment type="cofactor">
    <cofactor evidence="1">
        <name>Mg(2+)</name>
        <dbReference type="ChEBI" id="CHEBI:18420"/>
    </cofactor>
</comment>